<reference evidence="3 4" key="1">
    <citation type="journal article" date="2016" name="Genome Biol. Evol.">
        <title>Divergent and convergent evolution of fungal pathogenicity.</title>
        <authorList>
            <person name="Shang Y."/>
            <person name="Xiao G."/>
            <person name="Zheng P."/>
            <person name="Cen K."/>
            <person name="Zhan S."/>
            <person name="Wang C."/>
        </authorList>
    </citation>
    <scope>NUCLEOTIDE SEQUENCE [LARGE SCALE GENOMIC DNA]</scope>
    <source>
        <strain evidence="3 4">RCEF 1005</strain>
    </source>
</reference>
<dbReference type="InterPro" id="IPR011032">
    <property type="entry name" value="GroES-like_sf"/>
</dbReference>
<feature type="domain" description="Enoyl reductase (ER)" evidence="2">
    <location>
        <begin position="15"/>
        <end position="332"/>
    </location>
</feature>
<dbReference type="PANTHER" id="PTHR44013">
    <property type="entry name" value="ZINC-TYPE ALCOHOL DEHYDROGENASE-LIKE PROTEIN C16A3.02C"/>
    <property type="match status" value="1"/>
</dbReference>
<evidence type="ECO:0000259" key="2">
    <source>
        <dbReference type="SMART" id="SM00829"/>
    </source>
</evidence>
<evidence type="ECO:0000313" key="3">
    <source>
        <dbReference type="EMBL" id="OAA78660.1"/>
    </source>
</evidence>
<comment type="pathway">
    <text evidence="1">Secondary metabolite biosynthesis.</text>
</comment>
<comment type="caution">
    <text evidence="3">The sequence shown here is derived from an EMBL/GenBank/DDBJ whole genome shotgun (WGS) entry which is preliminary data.</text>
</comment>
<dbReference type="Pfam" id="PF13602">
    <property type="entry name" value="ADH_zinc_N_2"/>
    <property type="match status" value="1"/>
</dbReference>
<dbReference type="Gene3D" id="3.40.50.720">
    <property type="entry name" value="NAD(P)-binding Rossmann-like Domain"/>
    <property type="match status" value="1"/>
</dbReference>
<dbReference type="Proteomes" id="UP000076881">
    <property type="component" value="Unassembled WGS sequence"/>
</dbReference>
<dbReference type="InterPro" id="IPR020843">
    <property type="entry name" value="ER"/>
</dbReference>
<dbReference type="GO" id="GO:0016491">
    <property type="term" value="F:oxidoreductase activity"/>
    <property type="evidence" value="ECO:0007669"/>
    <property type="project" value="InterPro"/>
</dbReference>
<dbReference type="Gene3D" id="3.90.180.10">
    <property type="entry name" value="Medium-chain alcohol dehydrogenases, catalytic domain"/>
    <property type="match status" value="1"/>
</dbReference>
<dbReference type="SMART" id="SM00829">
    <property type="entry name" value="PKS_ER"/>
    <property type="match status" value="1"/>
</dbReference>
<dbReference type="AlphaFoldDB" id="A0A168I2V0"/>
<keyword evidence="4" id="KW-1185">Reference proteome</keyword>
<dbReference type="InterPro" id="IPR036291">
    <property type="entry name" value="NAD(P)-bd_dom_sf"/>
</dbReference>
<accession>A0A168I2V0</accession>
<dbReference type="InterPro" id="IPR052733">
    <property type="entry name" value="Chloroplast_QOR"/>
</dbReference>
<dbReference type="SUPFAM" id="SSF51735">
    <property type="entry name" value="NAD(P)-binding Rossmann-fold domains"/>
    <property type="match status" value="1"/>
</dbReference>
<dbReference type="STRING" id="1081108.A0A168I2V0"/>
<dbReference type="SUPFAM" id="SSF50129">
    <property type="entry name" value="GroES-like"/>
    <property type="match status" value="1"/>
</dbReference>
<sequence>MAETMKAWQLASPGSMEEKLKLNSAATRPTSKDLKGHDILVKVSSAALNPADYKVMELGFIVKAVLRFPKTPGMDLSGEVLAVGPAVTDVLVGDHVLGRLDPFKATGALSEQVILERDGYAKIDRDANLDHAAGLGTAALTAYQTIKPYVKAGDKVFINGGSGGTGTFGIQIAKLLGCHVTTTCSTGKIALCRELGADEIIDYKTTDILEALRKAGPIYSVFVDNVGAVGDLYPKSSSFLLPTAPFVSIGGASIGHVANVASAMIRPSFLGGGKNKFISYLTKNNHDDIDQLAQWYSKGSLKSVVDSTHEFDNVLVAFSQLKKGSSAGKIIVHVGSKA</sequence>
<dbReference type="Pfam" id="PF08240">
    <property type="entry name" value="ADH_N"/>
    <property type="match status" value="1"/>
</dbReference>
<dbReference type="CDD" id="cd08267">
    <property type="entry name" value="MDR1"/>
    <property type="match status" value="1"/>
</dbReference>
<protein>
    <submittedName>
        <fullName evidence="3">Reticulon-4-interacting protein 1</fullName>
    </submittedName>
</protein>
<dbReference type="OrthoDB" id="201656at2759"/>
<evidence type="ECO:0000256" key="1">
    <source>
        <dbReference type="ARBA" id="ARBA00005179"/>
    </source>
</evidence>
<proteinExistence type="predicted"/>
<gene>
    <name evidence="3" type="ORF">LEL_05483</name>
</gene>
<organism evidence="3 4">
    <name type="scientific">Akanthomyces lecanii RCEF 1005</name>
    <dbReference type="NCBI Taxonomy" id="1081108"/>
    <lineage>
        <taxon>Eukaryota</taxon>
        <taxon>Fungi</taxon>
        <taxon>Dikarya</taxon>
        <taxon>Ascomycota</taxon>
        <taxon>Pezizomycotina</taxon>
        <taxon>Sordariomycetes</taxon>
        <taxon>Hypocreomycetidae</taxon>
        <taxon>Hypocreales</taxon>
        <taxon>Cordycipitaceae</taxon>
        <taxon>Akanthomyces</taxon>
        <taxon>Cordyceps confragosa</taxon>
    </lineage>
</organism>
<dbReference type="PANTHER" id="PTHR44013:SF1">
    <property type="entry name" value="ZINC-TYPE ALCOHOL DEHYDROGENASE-LIKE PROTEIN C16A3.02C"/>
    <property type="match status" value="1"/>
</dbReference>
<dbReference type="InterPro" id="IPR013154">
    <property type="entry name" value="ADH-like_N"/>
</dbReference>
<dbReference type="EMBL" id="AZHF01000003">
    <property type="protein sequence ID" value="OAA78660.1"/>
    <property type="molecule type" value="Genomic_DNA"/>
</dbReference>
<evidence type="ECO:0000313" key="4">
    <source>
        <dbReference type="Proteomes" id="UP000076881"/>
    </source>
</evidence>
<name>A0A168I2V0_CORDF</name>